<dbReference type="InterPro" id="IPR014755">
    <property type="entry name" value="Cu-Rt/internalin_Ig-like"/>
</dbReference>
<keyword evidence="2" id="KW-0479">Metal-binding</keyword>
<feature type="transmembrane region" description="Helical" evidence="5">
    <location>
        <begin position="154"/>
        <end position="173"/>
    </location>
</feature>
<dbReference type="GO" id="GO:0005886">
    <property type="term" value="C:plasma membrane"/>
    <property type="evidence" value="ECO:0007669"/>
    <property type="project" value="TreeGrafter"/>
</dbReference>
<evidence type="ECO:0000259" key="7">
    <source>
        <dbReference type="Pfam" id="PF04234"/>
    </source>
</evidence>
<comment type="subcellular location">
    <subcellularLocation>
        <location evidence="1">Cell envelope</location>
    </subcellularLocation>
</comment>
<evidence type="ECO:0000256" key="2">
    <source>
        <dbReference type="ARBA" id="ARBA00022723"/>
    </source>
</evidence>
<dbReference type="Pfam" id="PF04234">
    <property type="entry name" value="CopC"/>
    <property type="match status" value="1"/>
</dbReference>
<comment type="caution">
    <text evidence="8">The sequence shown here is derived from an EMBL/GenBank/DDBJ whole genome shotgun (WGS) entry which is preliminary data.</text>
</comment>
<dbReference type="GO" id="GO:0042597">
    <property type="term" value="C:periplasmic space"/>
    <property type="evidence" value="ECO:0007669"/>
    <property type="project" value="InterPro"/>
</dbReference>
<dbReference type="AlphaFoldDB" id="A0A1E7DTS0"/>
<name>A0A1E7DTS0_9BACI</name>
<dbReference type="PANTHER" id="PTHR34820:SF4">
    <property type="entry name" value="INNER MEMBRANE PROTEIN YEBZ"/>
    <property type="match status" value="1"/>
</dbReference>
<feature type="domain" description="CopC" evidence="7">
    <location>
        <begin position="22"/>
        <end position="113"/>
    </location>
</feature>
<reference evidence="8 9" key="1">
    <citation type="submission" date="2016-06" db="EMBL/GenBank/DDBJ databases">
        <title>Domibacillus iocasae genome sequencing.</title>
        <authorList>
            <person name="Verma A."/>
            <person name="Pal Y."/>
            <person name="Ojha A.K."/>
            <person name="Krishnamurthi S."/>
        </authorList>
    </citation>
    <scope>NUCLEOTIDE SEQUENCE [LARGE SCALE GENOMIC DNA]</scope>
    <source>
        <strain evidence="8 9">DSM 29979</strain>
    </source>
</reference>
<evidence type="ECO:0000313" key="8">
    <source>
        <dbReference type="EMBL" id="OES46470.1"/>
    </source>
</evidence>
<dbReference type="SUPFAM" id="SSF81296">
    <property type="entry name" value="E set domains"/>
    <property type="match status" value="1"/>
</dbReference>
<accession>A0A1E7DTS0</accession>
<feature type="chain" id="PRO_5009191582" description="CopC domain-containing protein" evidence="6">
    <location>
        <begin position="22"/>
        <end position="178"/>
    </location>
</feature>
<dbReference type="InterPro" id="IPR014756">
    <property type="entry name" value="Ig_E-set"/>
</dbReference>
<dbReference type="GO" id="GO:0006825">
    <property type="term" value="P:copper ion transport"/>
    <property type="evidence" value="ECO:0007669"/>
    <property type="project" value="InterPro"/>
</dbReference>
<dbReference type="GO" id="GO:0005507">
    <property type="term" value="F:copper ion binding"/>
    <property type="evidence" value="ECO:0007669"/>
    <property type="project" value="InterPro"/>
</dbReference>
<dbReference type="Gene3D" id="2.60.40.1220">
    <property type="match status" value="1"/>
</dbReference>
<keyword evidence="4" id="KW-0186">Copper</keyword>
<feature type="signal peptide" evidence="6">
    <location>
        <begin position="1"/>
        <end position="21"/>
    </location>
</feature>
<evidence type="ECO:0000256" key="5">
    <source>
        <dbReference type="SAM" id="Phobius"/>
    </source>
</evidence>
<dbReference type="STRING" id="1714016.BA724_14675"/>
<organism evidence="8 9">
    <name type="scientific">Domibacillus iocasae</name>
    <dbReference type="NCBI Taxonomy" id="1714016"/>
    <lineage>
        <taxon>Bacteria</taxon>
        <taxon>Bacillati</taxon>
        <taxon>Bacillota</taxon>
        <taxon>Bacilli</taxon>
        <taxon>Bacillales</taxon>
        <taxon>Bacillaceae</taxon>
        <taxon>Domibacillus</taxon>
    </lineage>
</organism>
<sequence length="178" mass="18980">MKKLSVFLFSLLFLFSSSVSAHTGLESSSPADGETITEPIQNISLTFETVIENGSSFTLSSEAEEVPVENITITDNVLSGAIEEPLQNGTYTVDWRIIGEDGHLIEGTYGFTVSAEQAVEPSKQEANTAEENPETVEEAPAIVQEESTSAAGTMPIVLGVIIFAALIAAIVLMRKGKK</sequence>
<dbReference type="GO" id="GO:0046688">
    <property type="term" value="P:response to copper ion"/>
    <property type="evidence" value="ECO:0007669"/>
    <property type="project" value="InterPro"/>
</dbReference>
<protein>
    <recommendedName>
        <fullName evidence="7">CopC domain-containing protein</fullName>
    </recommendedName>
</protein>
<dbReference type="OrthoDB" id="2353937at2"/>
<evidence type="ECO:0000256" key="4">
    <source>
        <dbReference type="ARBA" id="ARBA00023008"/>
    </source>
</evidence>
<gene>
    <name evidence="8" type="ORF">BA724_14675</name>
</gene>
<evidence type="ECO:0000256" key="6">
    <source>
        <dbReference type="SAM" id="SignalP"/>
    </source>
</evidence>
<keyword evidence="5" id="KW-0472">Membrane</keyword>
<dbReference type="RefSeq" id="WP_069937010.1">
    <property type="nucleotide sequence ID" value="NZ_MAMP01000002.1"/>
</dbReference>
<dbReference type="GO" id="GO:0030313">
    <property type="term" value="C:cell envelope"/>
    <property type="evidence" value="ECO:0007669"/>
    <property type="project" value="UniProtKB-SubCell"/>
</dbReference>
<keyword evidence="5" id="KW-1133">Transmembrane helix</keyword>
<keyword evidence="3 6" id="KW-0732">Signal</keyword>
<proteinExistence type="predicted"/>
<evidence type="ECO:0000313" key="9">
    <source>
        <dbReference type="Proteomes" id="UP000095658"/>
    </source>
</evidence>
<dbReference type="InterPro" id="IPR007348">
    <property type="entry name" value="CopC_dom"/>
</dbReference>
<dbReference type="InterPro" id="IPR032694">
    <property type="entry name" value="CopC/D"/>
</dbReference>
<dbReference type="Proteomes" id="UP000095658">
    <property type="component" value="Unassembled WGS sequence"/>
</dbReference>
<evidence type="ECO:0000256" key="3">
    <source>
        <dbReference type="ARBA" id="ARBA00022729"/>
    </source>
</evidence>
<keyword evidence="9" id="KW-1185">Reference proteome</keyword>
<keyword evidence="5" id="KW-0812">Transmembrane</keyword>
<dbReference type="EMBL" id="MAMP01000002">
    <property type="protein sequence ID" value="OES46470.1"/>
    <property type="molecule type" value="Genomic_DNA"/>
</dbReference>
<dbReference type="PANTHER" id="PTHR34820">
    <property type="entry name" value="INNER MEMBRANE PROTEIN YEBZ"/>
    <property type="match status" value="1"/>
</dbReference>
<evidence type="ECO:0000256" key="1">
    <source>
        <dbReference type="ARBA" id="ARBA00004196"/>
    </source>
</evidence>